<dbReference type="AlphaFoldDB" id="A0A6P1TJ83"/>
<name>A0A6P1TJ83_9FIRM</name>
<sequence length="169" mass="19252">MNHTIYRKSTIQDLEKVSHQIQVSYKAAYNGLMDEQYLSSLQKDYWVPILQEAVSAGSVCIVAQNQDEIIGSVVFGRTTTEPDTDTAELFSIYLLPEYVGCGIGQKLYSEAEKRMVEQGFKICFLEVLSENTRAIRFYLTHGFKEIKKFTVTENGMILNCLAMKKDLQI</sequence>
<proteinExistence type="predicted"/>
<dbReference type="PROSITE" id="PS51186">
    <property type="entry name" value="GNAT"/>
    <property type="match status" value="1"/>
</dbReference>
<feature type="domain" description="N-acetyltransferase" evidence="3">
    <location>
        <begin position="4"/>
        <end position="168"/>
    </location>
</feature>
<keyword evidence="5" id="KW-1185">Reference proteome</keyword>
<evidence type="ECO:0000256" key="2">
    <source>
        <dbReference type="ARBA" id="ARBA00023315"/>
    </source>
</evidence>
<dbReference type="KEGG" id="anr:Ana3638_01865"/>
<dbReference type="SUPFAM" id="SSF55729">
    <property type="entry name" value="Acyl-CoA N-acyltransferases (Nat)"/>
    <property type="match status" value="1"/>
</dbReference>
<dbReference type="InterPro" id="IPR016181">
    <property type="entry name" value="Acyl_CoA_acyltransferase"/>
</dbReference>
<reference evidence="4 5" key="1">
    <citation type="submission" date="2020-01" db="EMBL/GenBank/DDBJ databases">
        <title>Genome analysis of Anaerocolumna sp. CBA3638.</title>
        <authorList>
            <person name="Kim J."/>
            <person name="Roh S.W."/>
        </authorList>
    </citation>
    <scope>NUCLEOTIDE SEQUENCE [LARGE SCALE GENOMIC DNA]</scope>
    <source>
        <strain evidence="4 5">CBA3638</strain>
    </source>
</reference>
<keyword evidence="1 4" id="KW-0808">Transferase</keyword>
<organism evidence="4 5">
    <name type="scientific">Anaerocolumna sedimenticola</name>
    <dbReference type="NCBI Taxonomy" id="2696063"/>
    <lineage>
        <taxon>Bacteria</taxon>
        <taxon>Bacillati</taxon>
        <taxon>Bacillota</taxon>
        <taxon>Clostridia</taxon>
        <taxon>Lachnospirales</taxon>
        <taxon>Lachnospiraceae</taxon>
        <taxon>Anaerocolumna</taxon>
    </lineage>
</organism>
<dbReference type="GO" id="GO:0016747">
    <property type="term" value="F:acyltransferase activity, transferring groups other than amino-acyl groups"/>
    <property type="evidence" value="ECO:0007669"/>
    <property type="project" value="InterPro"/>
</dbReference>
<dbReference type="CDD" id="cd04301">
    <property type="entry name" value="NAT_SF"/>
    <property type="match status" value="1"/>
</dbReference>
<protein>
    <submittedName>
        <fullName evidence="4">GNAT family N-acetyltransferase</fullName>
    </submittedName>
</protein>
<evidence type="ECO:0000259" key="3">
    <source>
        <dbReference type="PROSITE" id="PS51186"/>
    </source>
</evidence>
<dbReference type="Pfam" id="PF00583">
    <property type="entry name" value="Acetyltransf_1"/>
    <property type="match status" value="1"/>
</dbReference>
<dbReference type="PANTHER" id="PTHR43877:SF2">
    <property type="entry name" value="AMINOALKYLPHOSPHONATE N-ACETYLTRANSFERASE-RELATED"/>
    <property type="match status" value="1"/>
</dbReference>
<evidence type="ECO:0000256" key="1">
    <source>
        <dbReference type="ARBA" id="ARBA00022679"/>
    </source>
</evidence>
<gene>
    <name evidence="4" type="ORF">Ana3638_01865</name>
</gene>
<keyword evidence="2" id="KW-0012">Acyltransferase</keyword>
<dbReference type="PANTHER" id="PTHR43877">
    <property type="entry name" value="AMINOALKYLPHOSPHONATE N-ACETYLTRANSFERASE-RELATED-RELATED"/>
    <property type="match status" value="1"/>
</dbReference>
<dbReference type="InterPro" id="IPR000182">
    <property type="entry name" value="GNAT_dom"/>
</dbReference>
<dbReference type="EMBL" id="CP048000">
    <property type="protein sequence ID" value="QHQ59695.1"/>
    <property type="molecule type" value="Genomic_DNA"/>
</dbReference>
<dbReference type="RefSeq" id="WP_161836510.1">
    <property type="nucleotide sequence ID" value="NZ_CP048000.1"/>
</dbReference>
<evidence type="ECO:0000313" key="5">
    <source>
        <dbReference type="Proteomes" id="UP000464314"/>
    </source>
</evidence>
<dbReference type="Gene3D" id="3.40.630.30">
    <property type="match status" value="1"/>
</dbReference>
<evidence type="ECO:0000313" key="4">
    <source>
        <dbReference type="EMBL" id="QHQ59695.1"/>
    </source>
</evidence>
<dbReference type="InterPro" id="IPR050832">
    <property type="entry name" value="Bact_Acetyltransf"/>
</dbReference>
<accession>A0A6P1TJ83</accession>
<dbReference type="Proteomes" id="UP000464314">
    <property type="component" value="Chromosome"/>
</dbReference>